<evidence type="ECO:0000313" key="1">
    <source>
        <dbReference type="EMBL" id="TYH43195.1"/>
    </source>
</evidence>
<protein>
    <submittedName>
        <fullName evidence="1">Uncharacterized protein</fullName>
    </submittedName>
</protein>
<organism evidence="1 2">
    <name type="scientific">Gossypium tomentosum</name>
    <name type="common">Hawaiian cotton</name>
    <name type="synonym">Gossypium sandvicense</name>
    <dbReference type="NCBI Taxonomy" id="34277"/>
    <lineage>
        <taxon>Eukaryota</taxon>
        <taxon>Viridiplantae</taxon>
        <taxon>Streptophyta</taxon>
        <taxon>Embryophyta</taxon>
        <taxon>Tracheophyta</taxon>
        <taxon>Spermatophyta</taxon>
        <taxon>Magnoliopsida</taxon>
        <taxon>eudicotyledons</taxon>
        <taxon>Gunneridae</taxon>
        <taxon>Pentapetalae</taxon>
        <taxon>rosids</taxon>
        <taxon>malvids</taxon>
        <taxon>Malvales</taxon>
        <taxon>Malvaceae</taxon>
        <taxon>Malvoideae</taxon>
        <taxon>Gossypium</taxon>
    </lineage>
</organism>
<keyword evidence="2" id="KW-1185">Reference proteome</keyword>
<name>A0A5D2ILR3_GOSTO</name>
<reference evidence="1 2" key="1">
    <citation type="submission" date="2019-07" db="EMBL/GenBank/DDBJ databases">
        <title>WGS assembly of Gossypium tomentosum.</title>
        <authorList>
            <person name="Chen Z.J."/>
            <person name="Sreedasyam A."/>
            <person name="Ando A."/>
            <person name="Song Q."/>
            <person name="De L."/>
            <person name="Hulse-Kemp A."/>
            <person name="Ding M."/>
            <person name="Ye W."/>
            <person name="Kirkbride R."/>
            <person name="Jenkins J."/>
            <person name="Plott C."/>
            <person name="Lovell J."/>
            <person name="Lin Y.-M."/>
            <person name="Vaughn R."/>
            <person name="Liu B."/>
            <person name="Li W."/>
            <person name="Simpson S."/>
            <person name="Scheffler B."/>
            <person name="Saski C."/>
            <person name="Grover C."/>
            <person name="Hu G."/>
            <person name="Conover J."/>
            <person name="Carlson J."/>
            <person name="Shu S."/>
            <person name="Boston L."/>
            <person name="Williams M."/>
            <person name="Peterson D."/>
            <person name="Mcgee K."/>
            <person name="Jones D."/>
            <person name="Wendel J."/>
            <person name="Stelly D."/>
            <person name="Grimwood J."/>
            <person name="Schmutz J."/>
        </authorList>
    </citation>
    <scope>NUCLEOTIDE SEQUENCE [LARGE SCALE GENOMIC DNA]</scope>
    <source>
        <strain evidence="1">7179.01</strain>
    </source>
</reference>
<dbReference type="AlphaFoldDB" id="A0A5D2ILR3"/>
<dbReference type="EMBL" id="CM017633">
    <property type="protein sequence ID" value="TYH43195.1"/>
    <property type="molecule type" value="Genomic_DNA"/>
</dbReference>
<accession>A0A5D2ILR3</accession>
<dbReference type="Proteomes" id="UP000322667">
    <property type="component" value="Chromosome D11"/>
</dbReference>
<gene>
    <name evidence="1" type="ORF">ES332_D11G111200v1</name>
</gene>
<evidence type="ECO:0000313" key="2">
    <source>
        <dbReference type="Proteomes" id="UP000322667"/>
    </source>
</evidence>
<sequence length="29" mass="3207">MGGSDQHIGAHYPDYFGEIISISNIRATR</sequence>
<proteinExistence type="predicted"/>